<name>A0A401ZT98_9CHLR</name>
<dbReference type="PANTHER" id="PTHR33498:SF1">
    <property type="entry name" value="TRANSPOSASE FOR INSERTION SEQUENCE ELEMENT IS1557"/>
    <property type="match status" value="1"/>
</dbReference>
<dbReference type="AlphaFoldDB" id="A0A401ZT98"/>
<feature type="domain" description="Transposase IS204/IS1001/IS1096/IS1165 DDE" evidence="1">
    <location>
        <begin position="96"/>
        <end position="218"/>
    </location>
</feature>
<gene>
    <name evidence="2" type="ORF">KDAU_74340</name>
</gene>
<comment type="caution">
    <text evidence="2">The sequence shown here is derived from an EMBL/GenBank/DDBJ whole genome shotgun (WGS) entry which is preliminary data.</text>
</comment>
<evidence type="ECO:0000313" key="3">
    <source>
        <dbReference type="Proteomes" id="UP000287224"/>
    </source>
</evidence>
<dbReference type="EMBL" id="BIFQ01000002">
    <property type="protein sequence ID" value="GCE10105.1"/>
    <property type="molecule type" value="Genomic_DNA"/>
</dbReference>
<organism evidence="2 3">
    <name type="scientific">Dictyobacter aurantiacus</name>
    <dbReference type="NCBI Taxonomy" id="1936993"/>
    <lineage>
        <taxon>Bacteria</taxon>
        <taxon>Bacillati</taxon>
        <taxon>Chloroflexota</taxon>
        <taxon>Ktedonobacteria</taxon>
        <taxon>Ktedonobacterales</taxon>
        <taxon>Dictyobacteraceae</taxon>
        <taxon>Dictyobacter</taxon>
    </lineage>
</organism>
<dbReference type="PANTHER" id="PTHR33498">
    <property type="entry name" value="TRANSPOSASE FOR INSERTION SEQUENCE ELEMENT IS1557"/>
    <property type="match status" value="1"/>
</dbReference>
<dbReference type="Proteomes" id="UP000287224">
    <property type="component" value="Unassembled WGS sequence"/>
</dbReference>
<sequence>MGLTTRTIQKWLKAKAFPEAKERRKRKSIFDPHASYVLKRWKEGQRNGPQIYEEIKKRRFSGTPQTVYRFLRRLRVLVPLEQAVEAPPTLVQDFVAKDVVWLFVRDPESLDQQEQAVLTAICQTNGTAKTLYKLVQEFRTMLHQRTGDQLNGWLTAVKESQIRELQSFVTGIERDKAAVVAGLTLPHHNGLVEGYVNKLKLVKRMGYGRAGFALLRQRVLHAL</sequence>
<dbReference type="InterPro" id="IPR047951">
    <property type="entry name" value="Transpos_ISL3"/>
</dbReference>
<reference evidence="3" key="1">
    <citation type="submission" date="2018-12" db="EMBL/GenBank/DDBJ databases">
        <title>Tengunoibacter tsumagoiensis gen. nov., sp. nov., Dictyobacter kobayashii sp. nov., D. alpinus sp. nov., and D. joshuensis sp. nov. and description of Dictyobacteraceae fam. nov. within the order Ktedonobacterales isolated from Tengu-no-mugimeshi.</title>
        <authorList>
            <person name="Wang C.M."/>
            <person name="Zheng Y."/>
            <person name="Sakai Y."/>
            <person name="Toyoda A."/>
            <person name="Minakuchi Y."/>
            <person name="Abe K."/>
            <person name="Yokota A."/>
            <person name="Yabe S."/>
        </authorList>
    </citation>
    <scope>NUCLEOTIDE SEQUENCE [LARGE SCALE GENOMIC DNA]</scope>
    <source>
        <strain evidence="3">S-27</strain>
    </source>
</reference>
<accession>A0A401ZT98</accession>
<proteinExistence type="predicted"/>
<dbReference type="InterPro" id="IPR002560">
    <property type="entry name" value="Transposase_DDE"/>
</dbReference>
<protein>
    <recommendedName>
        <fullName evidence="1">Transposase IS204/IS1001/IS1096/IS1165 DDE domain-containing protein</fullName>
    </recommendedName>
</protein>
<keyword evidence="3" id="KW-1185">Reference proteome</keyword>
<evidence type="ECO:0000259" key="1">
    <source>
        <dbReference type="Pfam" id="PF01610"/>
    </source>
</evidence>
<dbReference type="Pfam" id="PF01610">
    <property type="entry name" value="DDE_Tnp_ISL3"/>
    <property type="match status" value="1"/>
</dbReference>
<evidence type="ECO:0000313" key="2">
    <source>
        <dbReference type="EMBL" id="GCE10105.1"/>
    </source>
</evidence>